<dbReference type="Proteomes" id="UP000249453">
    <property type="component" value="Unassembled WGS sequence"/>
</dbReference>
<protein>
    <submittedName>
        <fullName evidence="1">Nucleotide-binding universal stress UspA family protein</fullName>
    </submittedName>
</protein>
<name>A0A364JTV9_9HYPH</name>
<proteinExistence type="predicted"/>
<comment type="caution">
    <text evidence="1">The sequence shown here is derived from an EMBL/GenBank/DDBJ whole genome shotgun (WGS) entry which is preliminary data.</text>
</comment>
<accession>A0A364JTV9</accession>
<dbReference type="Gene3D" id="3.40.50.12370">
    <property type="match status" value="1"/>
</dbReference>
<organism evidence="1 2">
    <name type="scientific">Falsochrobactrum ovis</name>
    <dbReference type="NCBI Taxonomy" id="1293442"/>
    <lineage>
        <taxon>Bacteria</taxon>
        <taxon>Pseudomonadati</taxon>
        <taxon>Pseudomonadota</taxon>
        <taxon>Alphaproteobacteria</taxon>
        <taxon>Hyphomicrobiales</taxon>
        <taxon>Brucellaceae</taxon>
        <taxon>Falsochrobactrum</taxon>
    </lineage>
</organism>
<evidence type="ECO:0000313" key="2">
    <source>
        <dbReference type="Proteomes" id="UP000249453"/>
    </source>
</evidence>
<dbReference type="OrthoDB" id="9804721at2"/>
<dbReference type="RefSeq" id="WP_111575676.1">
    <property type="nucleotide sequence ID" value="NZ_JBHEEY010000009.1"/>
</dbReference>
<dbReference type="CDD" id="cd00293">
    <property type="entry name" value="USP-like"/>
    <property type="match status" value="1"/>
</dbReference>
<dbReference type="EMBL" id="QLMK01000009">
    <property type="protein sequence ID" value="RAK27554.1"/>
    <property type="molecule type" value="Genomic_DNA"/>
</dbReference>
<sequence>MSYKTLVAYSRSENELARVVTAIRAVMGKLPDIHVIGLYSIPSPIVYADPNGFIDPGMFELHDKQHNELSSKLKAAFQTEMDRLGLPHEYKIARSESGTAAEAVLTSCYGAELLVAAQPDPNDPTMSHESADPIVFNASCPVLLVPYAPITPCEGIDRVVVAYNGKREAARAAFDALPLLKAASHVELIWVDAPVRDEGEPLAGSGIVRALTRHGINVNLSHIPSNSRYAQDVLRDYVIAERADLLVLGAYSHSRIRELVFGGVTRSMLNNLPVLTLFSR</sequence>
<keyword evidence="2" id="KW-1185">Reference proteome</keyword>
<dbReference type="AlphaFoldDB" id="A0A364JTV9"/>
<dbReference type="SUPFAM" id="SSF52402">
    <property type="entry name" value="Adenine nucleotide alpha hydrolases-like"/>
    <property type="match status" value="2"/>
</dbReference>
<evidence type="ECO:0000313" key="1">
    <source>
        <dbReference type="EMBL" id="RAK27554.1"/>
    </source>
</evidence>
<reference evidence="1 2" key="1">
    <citation type="submission" date="2018-06" db="EMBL/GenBank/DDBJ databases">
        <title>Genomic Encyclopedia of Type Strains, Phase IV (KMG-IV): sequencing the most valuable type-strain genomes for metagenomic binning, comparative biology and taxonomic classification.</title>
        <authorList>
            <person name="Goeker M."/>
        </authorList>
    </citation>
    <scope>NUCLEOTIDE SEQUENCE [LARGE SCALE GENOMIC DNA]</scope>
    <source>
        <strain evidence="1 2">DSM 26720</strain>
    </source>
</reference>
<gene>
    <name evidence="1" type="ORF">C7374_10929</name>
</gene>